<dbReference type="InterPro" id="IPR008011">
    <property type="entry name" value="Complex1_LYR_dom"/>
</dbReference>
<dbReference type="Pfam" id="PF05347">
    <property type="entry name" value="Complex1_LYR"/>
    <property type="match status" value="1"/>
</dbReference>
<evidence type="ECO:0000259" key="2">
    <source>
        <dbReference type="Pfam" id="PF05347"/>
    </source>
</evidence>
<keyword evidence="4" id="KW-1185">Reference proteome</keyword>
<proteinExistence type="inferred from homology"/>
<dbReference type="RefSeq" id="XP_044547107.1">
    <property type="nucleotide sequence ID" value="XM_044696274.1"/>
</dbReference>
<feature type="domain" description="Complex 1 LYR protein" evidence="2">
    <location>
        <begin position="7"/>
        <end position="59"/>
    </location>
</feature>
<dbReference type="Proteomes" id="UP000816034">
    <property type="component" value="Unassembled WGS sequence"/>
</dbReference>
<dbReference type="AlphaFoldDB" id="A0AA88GNE0"/>
<dbReference type="GeneID" id="68098870"/>
<organism evidence="3 4">
    <name type="scientific">Naegleria lovaniensis</name>
    <name type="common">Amoeba</name>
    <dbReference type="NCBI Taxonomy" id="51637"/>
    <lineage>
        <taxon>Eukaryota</taxon>
        <taxon>Discoba</taxon>
        <taxon>Heterolobosea</taxon>
        <taxon>Tetramitia</taxon>
        <taxon>Eutetramitia</taxon>
        <taxon>Vahlkampfiidae</taxon>
        <taxon>Naegleria</taxon>
    </lineage>
</organism>
<evidence type="ECO:0000313" key="4">
    <source>
        <dbReference type="Proteomes" id="UP000816034"/>
    </source>
</evidence>
<sequence length="75" mass="9220">MKNMESLKLFIRVLRSVRKLPTEAQPYYRNYAYQQFQNHKSENEERTQQILARAKQDIEWIERKYNIHSASNKFN</sequence>
<gene>
    <name evidence="3" type="ORF">C9374_006416</name>
</gene>
<reference evidence="3 4" key="1">
    <citation type="journal article" date="2018" name="BMC Genomics">
        <title>The genome of Naegleria lovaniensis, the basis for a comparative approach to unravel pathogenicity factors of the human pathogenic amoeba N. fowleri.</title>
        <authorList>
            <person name="Liechti N."/>
            <person name="Schurch N."/>
            <person name="Bruggmann R."/>
            <person name="Wittwer M."/>
        </authorList>
    </citation>
    <scope>NUCLEOTIDE SEQUENCE [LARGE SCALE GENOMIC DNA]</scope>
    <source>
        <strain evidence="3 4">ATCC 30569</strain>
    </source>
</reference>
<dbReference type="EMBL" id="PYSW02000027">
    <property type="protein sequence ID" value="KAG2381427.1"/>
    <property type="molecule type" value="Genomic_DNA"/>
</dbReference>
<comment type="caution">
    <text evidence="3">The sequence shown here is derived from an EMBL/GenBank/DDBJ whole genome shotgun (WGS) entry which is preliminary data.</text>
</comment>
<dbReference type="InterPro" id="IPR045291">
    <property type="entry name" value="Complex1_LYR_LYRM9"/>
</dbReference>
<protein>
    <recommendedName>
        <fullName evidence="2">Complex 1 LYR protein domain-containing protein</fullName>
    </recommendedName>
</protein>
<accession>A0AA88GNE0</accession>
<evidence type="ECO:0000313" key="3">
    <source>
        <dbReference type="EMBL" id="KAG2381427.1"/>
    </source>
</evidence>
<name>A0AA88GNE0_NAELO</name>
<comment type="similarity">
    <text evidence="1">Belongs to the complex I LYR family. LYRM9 subfamily.</text>
</comment>
<dbReference type="CDD" id="cd20269">
    <property type="entry name" value="Complex1_LYR_LYRM9"/>
    <property type="match status" value="1"/>
</dbReference>
<dbReference type="PANTHER" id="PTHR36758">
    <property type="entry name" value="OS01G0342800 PROTEIN"/>
    <property type="match status" value="1"/>
</dbReference>
<dbReference type="PANTHER" id="PTHR36758:SF1">
    <property type="entry name" value="OS01G0342800 PROTEIN"/>
    <property type="match status" value="1"/>
</dbReference>
<evidence type="ECO:0000256" key="1">
    <source>
        <dbReference type="ARBA" id="ARBA00025757"/>
    </source>
</evidence>